<dbReference type="GO" id="GO:0005694">
    <property type="term" value="C:chromosome"/>
    <property type="evidence" value="ECO:0007669"/>
    <property type="project" value="TreeGrafter"/>
</dbReference>
<dbReference type="GO" id="GO:0000724">
    <property type="term" value="P:double-strand break repair via homologous recombination"/>
    <property type="evidence" value="ECO:0007669"/>
    <property type="project" value="TreeGrafter"/>
</dbReference>
<evidence type="ECO:0000256" key="1">
    <source>
        <dbReference type="ARBA" id="ARBA00005446"/>
    </source>
</evidence>
<evidence type="ECO:0000259" key="7">
    <source>
        <dbReference type="PROSITE" id="PS51192"/>
    </source>
</evidence>
<feature type="region of interest" description="Disordered" evidence="6">
    <location>
        <begin position="593"/>
        <end position="685"/>
    </location>
</feature>
<dbReference type="EMBL" id="DS547098">
    <property type="protein sequence ID" value="EDR09889.1"/>
    <property type="molecule type" value="Genomic_DNA"/>
</dbReference>
<feature type="compositionally biased region" description="Polar residues" evidence="6">
    <location>
        <begin position="663"/>
        <end position="674"/>
    </location>
</feature>
<dbReference type="InterPro" id="IPR011545">
    <property type="entry name" value="DEAD/DEAH_box_helicase_dom"/>
</dbReference>
<feature type="compositionally biased region" description="Basic and acidic residues" evidence="6">
    <location>
        <begin position="601"/>
        <end position="615"/>
    </location>
</feature>
<dbReference type="InParanoid" id="B0D666"/>
<keyword evidence="2" id="KW-0547">Nucleotide-binding</keyword>
<feature type="region of interest" description="Disordered" evidence="6">
    <location>
        <begin position="707"/>
        <end position="743"/>
    </location>
</feature>
<dbReference type="Gene3D" id="3.40.50.300">
    <property type="entry name" value="P-loop containing nucleotide triphosphate hydrolases"/>
    <property type="match status" value="2"/>
</dbReference>
<dbReference type="AlphaFoldDB" id="B0D666"/>
<protein>
    <recommendedName>
        <fullName evidence="5">DNA 3'-5' helicase</fullName>
        <ecNumber evidence="5">5.6.2.4</ecNumber>
    </recommendedName>
</protein>
<gene>
    <name evidence="9" type="ORF">LACBIDRAFT_325779</name>
</gene>
<comment type="catalytic activity">
    <reaction evidence="4">
        <text>Couples ATP hydrolysis with the unwinding of duplex DNA by translocating in the 3'-5' direction.</text>
        <dbReference type="EC" id="5.6.2.4"/>
    </reaction>
</comment>
<dbReference type="Pfam" id="PF00270">
    <property type="entry name" value="DEAD"/>
    <property type="match status" value="1"/>
</dbReference>
<feature type="compositionally biased region" description="Polar residues" evidence="6">
    <location>
        <begin position="721"/>
        <end position="743"/>
    </location>
</feature>
<dbReference type="PANTHER" id="PTHR13710:SF154">
    <property type="entry name" value="RECQ HELICASE, PUTATIVE (AFU_ORTHOLOGUE AFUA_6G14720)-RELATED"/>
    <property type="match status" value="1"/>
</dbReference>
<dbReference type="SUPFAM" id="SSF52540">
    <property type="entry name" value="P-loop containing nucleoside triphosphate hydrolases"/>
    <property type="match status" value="1"/>
</dbReference>
<evidence type="ECO:0000313" key="10">
    <source>
        <dbReference type="Proteomes" id="UP000001194"/>
    </source>
</evidence>
<dbReference type="InterPro" id="IPR027417">
    <property type="entry name" value="P-loop_NTPase"/>
</dbReference>
<evidence type="ECO:0000313" key="9">
    <source>
        <dbReference type="EMBL" id="EDR09889.1"/>
    </source>
</evidence>
<evidence type="ECO:0000259" key="8">
    <source>
        <dbReference type="PROSITE" id="PS51194"/>
    </source>
</evidence>
<evidence type="ECO:0000256" key="6">
    <source>
        <dbReference type="SAM" id="MobiDB-lite"/>
    </source>
</evidence>
<proteinExistence type="inferred from homology"/>
<comment type="similarity">
    <text evidence="1">Belongs to the helicase family. RecQ subfamily.</text>
</comment>
<dbReference type="GO" id="GO:0043138">
    <property type="term" value="F:3'-5' DNA helicase activity"/>
    <property type="evidence" value="ECO:0007669"/>
    <property type="project" value="UniProtKB-EC"/>
</dbReference>
<dbReference type="HOGENOM" id="CLU_001103_19_4_1"/>
<feature type="region of interest" description="Disordered" evidence="6">
    <location>
        <begin position="1"/>
        <end position="24"/>
    </location>
</feature>
<evidence type="ECO:0000256" key="2">
    <source>
        <dbReference type="ARBA" id="ARBA00022741"/>
    </source>
</evidence>
<dbReference type="InterPro" id="IPR001650">
    <property type="entry name" value="Helicase_C-like"/>
</dbReference>
<dbReference type="Pfam" id="PF00271">
    <property type="entry name" value="Helicase_C"/>
    <property type="match status" value="1"/>
</dbReference>
<evidence type="ECO:0000256" key="3">
    <source>
        <dbReference type="ARBA" id="ARBA00022840"/>
    </source>
</evidence>
<dbReference type="KEGG" id="lbc:LACBIDRAFT_325779"/>
<dbReference type="EC" id="5.6.2.4" evidence="5"/>
<reference evidence="9 10" key="1">
    <citation type="journal article" date="2008" name="Nature">
        <title>The genome of Laccaria bicolor provides insights into mycorrhizal symbiosis.</title>
        <authorList>
            <person name="Martin F."/>
            <person name="Aerts A."/>
            <person name="Ahren D."/>
            <person name="Brun A."/>
            <person name="Danchin E.G.J."/>
            <person name="Duchaussoy F."/>
            <person name="Gibon J."/>
            <person name="Kohler A."/>
            <person name="Lindquist E."/>
            <person name="Pereda V."/>
            <person name="Salamov A."/>
            <person name="Shapiro H.J."/>
            <person name="Wuyts J."/>
            <person name="Blaudez D."/>
            <person name="Buee M."/>
            <person name="Brokstein P."/>
            <person name="Canbaeck B."/>
            <person name="Cohen D."/>
            <person name="Courty P.E."/>
            <person name="Coutinho P.M."/>
            <person name="Delaruelle C."/>
            <person name="Detter J.C."/>
            <person name="Deveau A."/>
            <person name="DiFazio S."/>
            <person name="Duplessis S."/>
            <person name="Fraissinet-Tachet L."/>
            <person name="Lucic E."/>
            <person name="Frey-Klett P."/>
            <person name="Fourrey C."/>
            <person name="Feussner I."/>
            <person name="Gay G."/>
            <person name="Grimwood J."/>
            <person name="Hoegger P.J."/>
            <person name="Jain P."/>
            <person name="Kilaru S."/>
            <person name="Labbe J."/>
            <person name="Lin Y.C."/>
            <person name="Legue V."/>
            <person name="Le Tacon F."/>
            <person name="Marmeisse R."/>
            <person name="Melayah D."/>
            <person name="Montanini B."/>
            <person name="Muratet M."/>
            <person name="Nehls U."/>
            <person name="Niculita-Hirzel H."/>
            <person name="Oudot-Le Secq M.P."/>
            <person name="Peter M."/>
            <person name="Quesneville H."/>
            <person name="Rajashekar B."/>
            <person name="Reich M."/>
            <person name="Rouhier N."/>
            <person name="Schmutz J."/>
            <person name="Yin T."/>
            <person name="Chalot M."/>
            <person name="Henrissat B."/>
            <person name="Kuees U."/>
            <person name="Lucas S."/>
            <person name="Van de Peer Y."/>
            <person name="Podila G.K."/>
            <person name="Polle A."/>
            <person name="Pukkila P.J."/>
            <person name="Richardson P.M."/>
            <person name="Rouze P."/>
            <person name="Sanders I.R."/>
            <person name="Stajich J.E."/>
            <person name="Tunlid A."/>
            <person name="Tuskan G."/>
            <person name="Grigoriev I.V."/>
        </authorList>
    </citation>
    <scope>NUCLEOTIDE SEQUENCE [LARGE SCALE GENOMIC DNA]</scope>
    <source>
        <strain evidence="10">S238N-H82 / ATCC MYA-4686</strain>
    </source>
</reference>
<dbReference type="SMART" id="SM00487">
    <property type="entry name" value="DEXDc"/>
    <property type="match status" value="1"/>
</dbReference>
<keyword evidence="3" id="KW-0067">ATP-binding</keyword>
<dbReference type="GO" id="GO:0005524">
    <property type="term" value="F:ATP binding"/>
    <property type="evidence" value="ECO:0007669"/>
    <property type="project" value="UniProtKB-KW"/>
</dbReference>
<dbReference type="Proteomes" id="UP000001194">
    <property type="component" value="Unassembled WGS sequence"/>
</dbReference>
<feature type="domain" description="Helicase C-terminal" evidence="8">
    <location>
        <begin position="264"/>
        <end position="419"/>
    </location>
</feature>
<organism evidence="10">
    <name type="scientific">Laccaria bicolor (strain S238N-H82 / ATCC MYA-4686)</name>
    <name type="common">Bicoloured deceiver</name>
    <name type="synonym">Laccaria laccata var. bicolor</name>
    <dbReference type="NCBI Taxonomy" id="486041"/>
    <lineage>
        <taxon>Eukaryota</taxon>
        <taxon>Fungi</taxon>
        <taxon>Dikarya</taxon>
        <taxon>Basidiomycota</taxon>
        <taxon>Agaricomycotina</taxon>
        <taxon>Agaricomycetes</taxon>
        <taxon>Agaricomycetidae</taxon>
        <taxon>Agaricales</taxon>
        <taxon>Agaricineae</taxon>
        <taxon>Hydnangiaceae</taxon>
        <taxon>Laccaria</taxon>
    </lineage>
</organism>
<keyword evidence="10" id="KW-1185">Reference proteome</keyword>
<dbReference type="STRING" id="486041.B0D666"/>
<evidence type="ECO:0000256" key="4">
    <source>
        <dbReference type="ARBA" id="ARBA00034617"/>
    </source>
</evidence>
<sequence>MPDLPHQQQSKNKKARRAQVTSKAWSGLRARDLEGPGLEQKIREKFKWAHSPCEFQLEAIKAQLLHKDVLIHTGTGSGKTTIAAGPHAVIEKSKGMITFMVSPLLALQEEQVLTFRNEFGLMATAVNSIHGGCTSEVMTRICKGEWQIVLISPEIILSKPFIKDVLRNPAKVPRILSIVVDEAHVVSHWGAGFRKQYAELGILHAILPKGTPFVAMSATLAPQVWHNVLKKLQIDERNYINIDIGNDQPNVSIVVRAIQNPMNTFSDLDFVIPSDVKAAGNIPKTFIYADQISAEVGMETRLTEHLPPKLRDIGLIRPFKLFKAGVIRVLICTDAAGMGCNIPDVDVVVQWKLPASVSTFVQQAGRAGRDPKRTGLAALLVEKSVYEADLTKLDEALSGHKKKSVRQSSTYPKAPKGYAIRHNVQRGSFGGLSNENVWKEDVPLDTKSLDKGLYSLAQTGSCRRKVLTVIYGNDTPYLTVPCCDLCDPTLLDRTRLAPSTIQPKAAALKMGIVNETVRSALQQWRSEILKRDFKDALFAPSGILSDERIDNLSSVGSIGRLNELERVVGADWPWFGQYGDALLEELLKLDIPPMQPKQQQKKPEKRTVQELEGQREPQGQPATKKKRGQKQAAVTPARKSTPTTVNPSNPSPSHVATPGPSVPASTPQSYNYSTPRHYATPQRPTYNPYSFMYTMRPLPPFYGYLHSPTQAPIHTPHPLSNAASRNPNMPSSSTTGTQDVGHT</sequence>
<feature type="compositionally biased region" description="Polar residues" evidence="6">
    <location>
        <begin position="1"/>
        <end position="10"/>
    </location>
</feature>
<dbReference type="OrthoDB" id="10261556at2759"/>
<feature type="compositionally biased region" description="Low complexity" evidence="6">
    <location>
        <begin position="640"/>
        <end position="653"/>
    </location>
</feature>
<name>B0D666_LACBS</name>
<dbReference type="GeneID" id="6074945"/>
<dbReference type="SMART" id="SM00490">
    <property type="entry name" value="HELICc"/>
    <property type="match status" value="1"/>
</dbReference>
<dbReference type="PROSITE" id="PS51194">
    <property type="entry name" value="HELICASE_CTER"/>
    <property type="match status" value="1"/>
</dbReference>
<dbReference type="GO" id="GO:0003676">
    <property type="term" value="F:nucleic acid binding"/>
    <property type="evidence" value="ECO:0007669"/>
    <property type="project" value="InterPro"/>
</dbReference>
<dbReference type="GO" id="GO:0005737">
    <property type="term" value="C:cytoplasm"/>
    <property type="evidence" value="ECO:0007669"/>
    <property type="project" value="TreeGrafter"/>
</dbReference>
<feature type="domain" description="Helicase ATP-binding" evidence="7">
    <location>
        <begin position="60"/>
        <end position="238"/>
    </location>
</feature>
<dbReference type="GO" id="GO:0009378">
    <property type="term" value="F:four-way junction helicase activity"/>
    <property type="evidence" value="ECO:0007669"/>
    <property type="project" value="TreeGrafter"/>
</dbReference>
<evidence type="ECO:0000256" key="5">
    <source>
        <dbReference type="ARBA" id="ARBA00034808"/>
    </source>
</evidence>
<dbReference type="PROSITE" id="PS51192">
    <property type="entry name" value="HELICASE_ATP_BIND_1"/>
    <property type="match status" value="1"/>
</dbReference>
<dbReference type="InterPro" id="IPR014001">
    <property type="entry name" value="Helicase_ATP-bd"/>
</dbReference>
<accession>B0D666</accession>
<dbReference type="PANTHER" id="PTHR13710">
    <property type="entry name" value="DNA HELICASE RECQ FAMILY MEMBER"/>
    <property type="match status" value="1"/>
</dbReference>
<dbReference type="RefSeq" id="XP_001879274.1">
    <property type="nucleotide sequence ID" value="XM_001879239.1"/>
</dbReference>